<accession>A0ABR5K0T4</accession>
<name>A0ABR5K0T4_9BACI</name>
<evidence type="ECO:0000313" key="3">
    <source>
        <dbReference type="Proteomes" id="UP000050668"/>
    </source>
</evidence>
<evidence type="ECO:0008006" key="4">
    <source>
        <dbReference type="Google" id="ProtNLM"/>
    </source>
</evidence>
<reference evidence="3" key="1">
    <citation type="submission" date="2015-07" db="EMBL/GenBank/DDBJ databases">
        <title>Fjat-14205 dsm 2895.</title>
        <authorList>
            <person name="Liu B."/>
            <person name="Wang J."/>
            <person name="Zhu Y."/>
            <person name="Liu G."/>
            <person name="Chen Q."/>
            <person name="Chen Z."/>
            <person name="Lan J."/>
            <person name="Che J."/>
            <person name="Ge C."/>
            <person name="Shi H."/>
            <person name="Pan Z."/>
            <person name="Liu X."/>
        </authorList>
    </citation>
    <scope>NUCLEOTIDE SEQUENCE [LARGE SCALE GENOMIC DNA]</scope>
    <source>
        <strain evidence="3">DSM 25560</strain>
    </source>
</reference>
<keyword evidence="3" id="KW-1185">Reference proteome</keyword>
<feature type="transmembrane region" description="Helical" evidence="1">
    <location>
        <begin position="7"/>
        <end position="29"/>
    </location>
</feature>
<gene>
    <name evidence="2" type="ORF">AEA09_07915</name>
</gene>
<sequence length="112" mass="13079">MKIKRGTLKWIMFFSIGIVLLALVGLSIWDSTERSKEVQQIELELGFEVKVVDRQSHGTLRAATRTYLVKPLDDDKESDIEYLLYLNEEDKIEQWAMVKNGKTIRPYNTEDE</sequence>
<keyword evidence="1" id="KW-0812">Transmembrane</keyword>
<evidence type="ECO:0000313" key="2">
    <source>
        <dbReference type="EMBL" id="KOS68481.1"/>
    </source>
</evidence>
<keyword evidence="1" id="KW-1133">Transmembrane helix</keyword>
<protein>
    <recommendedName>
        <fullName evidence="4">DUF3139 domain-containing protein</fullName>
    </recommendedName>
</protein>
<evidence type="ECO:0000256" key="1">
    <source>
        <dbReference type="SAM" id="Phobius"/>
    </source>
</evidence>
<keyword evidence="1" id="KW-0472">Membrane</keyword>
<comment type="caution">
    <text evidence="2">The sequence shown here is derived from an EMBL/GenBank/DDBJ whole genome shotgun (WGS) entry which is preliminary data.</text>
</comment>
<organism evidence="2 3">
    <name type="scientific">Lysinibacillus contaminans</name>
    <dbReference type="NCBI Taxonomy" id="1293441"/>
    <lineage>
        <taxon>Bacteria</taxon>
        <taxon>Bacillati</taxon>
        <taxon>Bacillota</taxon>
        <taxon>Bacilli</taxon>
        <taxon>Bacillales</taxon>
        <taxon>Bacillaceae</taxon>
        <taxon>Lysinibacillus</taxon>
    </lineage>
</organism>
<dbReference type="EMBL" id="LGRV01000003">
    <property type="protein sequence ID" value="KOS68481.1"/>
    <property type="molecule type" value="Genomic_DNA"/>
</dbReference>
<proteinExistence type="predicted"/>
<dbReference type="Proteomes" id="UP000050668">
    <property type="component" value="Unassembled WGS sequence"/>
</dbReference>